<organism evidence="1 2">
    <name type="scientific">Fodinibacter luteus</name>
    <dbReference type="NCBI Taxonomy" id="552064"/>
    <lineage>
        <taxon>Bacteria</taxon>
        <taxon>Bacillati</taxon>
        <taxon>Actinomycetota</taxon>
        <taxon>Actinomycetes</taxon>
        <taxon>Micrococcales</taxon>
        <taxon>Intrasporangiaceae</taxon>
        <taxon>Fodinibacter (ex Wang et al. 2009)</taxon>
    </lineage>
</organism>
<dbReference type="Proteomes" id="UP001500945">
    <property type="component" value="Unassembled WGS sequence"/>
</dbReference>
<comment type="caution">
    <text evidence="1">The sequence shown here is derived from an EMBL/GenBank/DDBJ whole genome shotgun (WGS) entry which is preliminary data.</text>
</comment>
<protein>
    <recommendedName>
        <fullName evidence="3">DUF4062 domain-containing protein</fullName>
    </recommendedName>
</protein>
<sequence>MTADDRDFLLFVGSADSEAATTRLRASGAIYRKKLLSSNPSNWAGIARLIASPRNLGTLMVLTGADYARICSENYQQVAVGLLDALIGRPHLIFVHENVFLTDEQRRAQESEDVDRASLVDVTPRFDHEDYFGITKDDYFGEIPEDLREQVNSMLRSRGLNVTPYRTNVERSIIASGFIEDHERHLLFRLYVPSGRLYAQEAETLLGLFREWLGQTGRRGVRQEGYNTTAGQVFEFFSAEGAPEGGLTRYFQDFSAFLDSCMSSPDTAIAQLTITGVGESAAATMVSRFATQARRLTLDLKQRREERLLSLKHQFENILLEIGDVQDDDLEVLLDALLPPAVAQAIVPGQAATSLAPMTVNNYQPQFVNQVAGTVLQSVAGTVHLGPEAHQLLELIATFGGDERGELSTAVHELEDDGARGGDRIVARGRLKRFLADLGNRGLGVGLNVLQKYVEHKVGVS</sequence>
<dbReference type="RefSeq" id="WP_345207814.1">
    <property type="nucleotide sequence ID" value="NZ_BAABGM010000022.1"/>
</dbReference>
<proteinExistence type="predicted"/>
<dbReference type="EMBL" id="BAABGM010000022">
    <property type="protein sequence ID" value="GAA4411347.1"/>
    <property type="molecule type" value="Genomic_DNA"/>
</dbReference>
<name>A0ABP8KPH5_9MICO</name>
<evidence type="ECO:0000313" key="1">
    <source>
        <dbReference type="EMBL" id="GAA4411347.1"/>
    </source>
</evidence>
<evidence type="ECO:0000313" key="2">
    <source>
        <dbReference type="Proteomes" id="UP001500945"/>
    </source>
</evidence>
<evidence type="ECO:0008006" key="3">
    <source>
        <dbReference type="Google" id="ProtNLM"/>
    </source>
</evidence>
<gene>
    <name evidence="1" type="ORF">GCM10023168_32100</name>
</gene>
<accession>A0ABP8KPH5</accession>
<keyword evidence="2" id="KW-1185">Reference proteome</keyword>
<reference evidence="2" key="1">
    <citation type="journal article" date="2019" name="Int. J. Syst. Evol. Microbiol.">
        <title>The Global Catalogue of Microorganisms (GCM) 10K type strain sequencing project: providing services to taxonomists for standard genome sequencing and annotation.</title>
        <authorList>
            <consortium name="The Broad Institute Genomics Platform"/>
            <consortium name="The Broad Institute Genome Sequencing Center for Infectious Disease"/>
            <person name="Wu L."/>
            <person name="Ma J."/>
        </authorList>
    </citation>
    <scope>NUCLEOTIDE SEQUENCE [LARGE SCALE GENOMIC DNA]</scope>
    <source>
        <strain evidence="2">JCM 17809</strain>
    </source>
</reference>